<keyword evidence="8" id="KW-1185">Reference proteome</keyword>
<accession>A0ABS5IH50</accession>
<comment type="caution">
    <text evidence="7">The sequence shown here is derived from an EMBL/GenBank/DDBJ whole genome shotgun (WGS) entry which is preliminary data.</text>
</comment>
<dbReference type="InterPro" id="IPR006158">
    <property type="entry name" value="Cobalamin-bd"/>
</dbReference>
<dbReference type="EMBL" id="JAGTUF010000029">
    <property type="protein sequence ID" value="MBR9973719.1"/>
    <property type="molecule type" value="Genomic_DNA"/>
</dbReference>
<dbReference type="SFLD" id="SFLDG01082">
    <property type="entry name" value="B12-binding_domain_containing"/>
    <property type="match status" value="1"/>
</dbReference>
<name>A0ABS5IH50_9PROT</name>
<protein>
    <submittedName>
        <fullName evidence="7">Radical SAM protein</fullName>
    </submittedName>
</protein>
<keyword evidence="4" id="KW-0408">Iron</keyword>
<gene>
    <name evidence="7" type="ORF">KEC16_18490</name>
</gene>
<dbReference type="SFLD" id="SFLDS00029">
    <property type="entry name" value="Radical_SAM"/>
    <property type="match status" value="1"/>
</dbReference>
<dbReference type="Pfam" id="PF02310">
    <property type="entry name" value="B12-binding"/>
    <property type="match status" value="1"/>
</dbReference>
<dbReference type="Gene3D" id="3.80.30.20">
    <property type="entry name" value="tm_1862 like domain"/>
    <property type="match status" value="1"/>
</dbReference>
<comment type="cofactor">
    <cofactor evidence="1">
        <name>[4Fe-4S] cluster</name>
        <dbReference type="ChEBI" id="CHEBI:49883"/>
    </cofactor>
</comment>
<dbReference type="Proteomes" id="UP000680714">
    <property type="component" value="Unassembled WGS sequence"/>
</dbReference>
<evidence type="ECO:0000256" key="3">
    <source>
        <dbReference type="ARBA" id="ARBA00022723"/>
    </source>
</evidence>
<dbReference type="Gene3D" id="3.40.50.280">
    <property type="entry name" value="Cobalamin-binding domain"/>
    <property type="match status" value="1"/>
</dbReference>
<evidence type="ECO:0000313" key="8">
    <source>
        <dbReference type="Proteomes" id="UP000680714"/>
    </source>
</evidence>
<dbReference type="PROSITE" id="PS51918">
    <property type="entry name" value="RADICAL_SAM"/>
    <property type="match status" value="1"/>
</dbReference>
<dbReference type="InterPro" id="IPR007197">
    <property type="entry name" value="rSAM"/>
</dbReference>
<dbReference type="RefSeq" id="WP_211551710.1">
    <property type="nucleotide sequence ID" value="NZ_JAGTUF010000029.1"/>
</dbReference>
<proteinExistence type="predicted"/>
<evidence type="ECO:0000256" key="1">
    <source>
        <dbReference type="ARBA" id="ARBA00001966"/>
    </source>
</evidence>
<reference evidence="7 8" key="1">
    <citation type="submission" date="2021-04" db="EMBL/GenBank/DDBJ databases">
        <title>Magnetospirillum sulfuroxidans sp. nov., a facultative chemolithoautotrophic sulfur-oxidizing alphaproteobacterium isolated from freshwater sediment and proposals for Paramagetospirillum gen. nov., and Magnetospirillaceae fam. nov.</title>
        <authorList>
            <person name="Koziaeva V."/>
            <person name="Geelhoed J.S."/>
            <person name="Sorokin D.Y."/>
            <person name="Grouzdev D.S."/>
        </authorList>
    </citation>
    <scope>NUCLEOTIDE SEQUENCE [LARGE SCALE GENOMIC DNA]</scope>
    <source>
        <strain evidence="7 8">J10</strain>
    </source>
</reference>
<dbReference type="PANTHER" id="PTHR43409">
    <property type="entry name" value="ANAEROBIC MAGNESIUM-PROTOPORPHYRIN IX MONOMETHYL ESTER CYCLASE-RELATED"/>
    <property type="match status" value="1"/>
</dbReference>
<dbReference type="InterPro" id="IPR058240">
    <property type="entry name" value="rSAM_sf"/>
</dbReference>
<keyword evidence="3" id="KW-0479">Metal-binding</keyword>
<dbReference type="InterPro" id="IPR036724">
    <property type="entry name" value="Cobalamin-bd_sf"/>
</dbReference>
<keyword evidence="5" id="KW-0411">Iron-sulfur</keyword>
<dbReference type="InterPro" id="IPR051198">
    <property type="entry name" value="BchE-like"/>
</dbReference>
<dbReference type="SUPFAM" id="SSF52242">
    <property type="entry name" value="Cobalamin (vitamin B12)-binding domain"/>
    <property type="match status" value="1"/>
</dbReference>
<dbReference type="PANTHER" id="PTHR43409:SF16">
    <property type="entry name" value="SLR0320 PROTEIN"/>
    <property type="match status" value="1"/>
</dbReference>
<feature type="domain" description="Radical SAM core" evidence="6">
    <location>
        <begin position="222"/>
        <end position="459"/>
    </location>
</feature>
<dbReference type="CDD" id="cd01335">
    <property type="entry name" value="Radical_SAM"/>
    <property type="match status" value="1"/>
</dbReference>
<dbReference type="SUPFAM" id="SSF102114">
    <property type="entry name" value="Radical SAM enzymes"/>
    <property type="match status" value="1"/>
</dbReference>
<evidence type="ECO:0000256" key="4">
    <source>
        <dbReference type="ARBA" id="ARBA00023004"/>
    </source>
</evidence>
<evidence type="ECO:0000259" key="6">
    <source>
        <dbReference type="PROSITE" id="PS51918"/>
    </source>
</evidence>
<sequence>MSQCYRDSGFDALGVLRHMHEEGPLPAPVSPIKVVHISLYCFKSFALRLFHNLTNNCGVESHCIFLKDTLTNRHTPISDVEMAATLDLIRRIAPNLVTLSVMAPYVVAARDLTARIRALTDVPVMIGGKFSTISPAEALEFTDYACRGEGELALIEAYDRLKSGNHDLRGIVGLWFKGDDGAVIDMGQQRLIEDLDVLPFQALGESNMHFIEYDRCTTDDPEVDNDEIWVMAGRGCVYLCSYCVNSLLIPMNRGNGRFVRLRSPDSAIAEIKHLWSRQPKAHSVSFNDEVFGVFDDWTDEFARKYKEQVGLPFHCELVPKLIKEENVRKLADAGLNELHFGIQSGSDQIRRDVLKRPGKNPELVEKAHLLARIGVVPQFDIILGSPFDTVEVMEETVDMMLQLPTPMKLNTYQMQYFPHYPLTNQALERGFITPADLTYEVLAERVMKNMVFIPKISRDRKDQMEAAVYLLPWHSVALRYLTAQLRRKPNDWLGMALGWIALMRYHHDFLANPALIMVGRVMRAARMIGRGEFSRLARKILGRLPTLSVR</sequence>
<dbReference type="InterPro" id="IPR023404">
    <property type="entry name" value="rSAM_horseshoe"/>
</dbReference>
<evidence type="ECO:0000256" key="5">
    <source>
        <dbReference type="ARBA" id="ARBA00023014"/>
    </source>
</evidence>
<dbReference type="SMART" id="SM00729">
    <property type="entry name" value="Elp3"/>
    <property type="match status" value="1"/>
</dbReference>
<organism evidence="7 8">
    <name type="scientific">Magnetospirillum sulfuroxidans</name>
    <dbReference type="NCBI Taxonomy" id="611300"/>
    <lineage>
        <taxon>Bacteria</taxon>
        <taxon>Pseudomonadati</taxon>
        <taxon>Pseudomonadota</taxon>
        <taxon>Alphaproteobacteria</taxon>
        <taxon>Rhodospirillales</taxon>
        <taxon>Rhodospirillaceae</taxon>
        <taxon>Magnetospirillum</taxon>
    </lineage>
</organism>
<dbReference type="InterPro" id="IPR006638">
    <property type="entry name" value="Elp3/MiaA/NifB-like_rSAM"/>
</dbReference>
<dbReference type="Pfam" id="PF04055">
    <property type="entry name" value="Radical_SAM"/>
    <property type="match status" value="1"/>
</dbReference>
<keyword evidence="2" id="KW-0949">S-adenosyl-L-methionine</keyword>
<evidence type="ECO:0000256" key="2">
    <source>
        <dbReference type="ARBA" id="ARBA00022691"/>
    </source>
</evidence>
<evidence type="ECO:0000313" key="7">
    <source>
        <dbReference type="EMBL" id="MBR9973719.1"/>
    </source>
</evidence>